<dbReference type="Proteomes" id="UP000275408">
    <property type="component" value="Unassembled WGS sequence"/>
</dbReference>
<accession>A0A3M6TNI1</accession>
<feature type="transmembrane region" description="Helical" evidence="2">
    <location>
        <begin position="99"/>
        <end position="121"/>
    </location>
</feature>
<dbReference type="OrthoDB" id="5970786at2759"/>
<dbReference type="AlphaFoldDB" id="A0A3M6TNI1"/>
<feature type="compositionally biased region" description="Basic residues" evidence="1">
    <location>
        <begin position="133"/>
        <end position="155"/>
    </location>
</feature>
<keyword evidence="2" id="KW-0812">Transmembrane</keyword>
<evidence type="ECO:0000313" key="4">
    <source>
        <dbReference type="Proteomes" id="UP000275408"/>
    </source>
</evidence>
<evidence type="ECO:0000256" key="1">
    <source>
        <dbReference type="SAM" id="MobiDB-lite"/>
    </source>
</evidence>
<evidence type="ECO:0000256" key="2">
    <source>
        <dbReference type="SAM" id="Phobius"/>
    </source>
</evidence>
<gene>
    <name evidence="3" type="ORF">pdam_00005178</name>
</gene>
<comment type="caution">
    <text evidence="3">The sequence shown here is derived from an EMBL/GenBank/DDBJ whole genome shotgun (WGS) entry which is preliminary data.</text>
</comment>
<dbReference type="EMBL" id="RCHS01003253">
    <property type="protein sequence ID" value="RMX42909.1"/>
    <property type="molecule type" value="Genomic_DNA"/>
</dbReference>
<name>A0A3M6TNI1_POCDA</name>
<feature type="region of interest" description="Disordered" evidence="1">
    <location>
        <begin position="130"/>
        <end position="163"/>
    </location>
</feature>
<organism evidence="3 4">
    <name type="scientific">Pocillopora damicornis</name>
    <name type="common">Cauliflower coral</name>
    <name type="synonym">Millepora damicornis</name>
    <dbReference type="NCBI Taxonomy" id="46731"/>
    <lineage>
        <taxon>Eukaryota</taxon>
        <taxon>Metazoa</taxon>
        <taxon>Cnidaria</taxon>
        <taxon>Anthozoa</taxon>
        <taxon>Hexacorallia</taxon>
        <taxon>Scleractinia</taxon>
        <taxon>Astrocoeniina</taxon>
        <taxon>Pocilloporidae</taxon>
        <taxon>Pocillopora</taxon>
    </lineage>
</organism>
<keyword evidence="2" id="KW-1133">Transmembrane helix</keyword>
<keyword evidence="2" id="KW-0472">Membrane</keyword>
<protein>
    <submittedName>
        <fullName evidence="3">Uncharacterized protein</fullName>
    </submittedName>
</protein>
<reference evidence="3 4" key="1">
    <citation type="journal article" date="2018" name="Sci. Rep.">
        <title>Comparative analysis of the Pocillopora damicornis genome highlights role of immune system in coral evolution.</title>
        <authorList>
            <person name="Cunning R."/>
            <person name="Bay R.A."/>
            <person name="Gillette P."/>
            <person name="Baker A.C."/>
            <person name="Traylor-Knowles N."/>
        </authorList>
    </citation>
    <scope>NUCLEOTIDE SEQUENCE [LARGE SCALE GENOMIC DNA]</scope>
    <source>
        <strain evidence="3">RSMAS</strain>
        <tissue evidence="3">Whole animal</tissue>
    </source>
</reference>
<evidence type="ECO:0000313" key="3">
    <source>
        <dbReference type="EMBL" id="RMX42909.1"/>
    </source>
</evidence>
<keyword evidence="4" id="KW-1185">Reference proteome</keyword>
<proteinExistence type="predicted"/>
<sequence length="362" mass="40436">MCHKGESCQHSHCVPTQNSSATVKRCFVDGDCHDRRQNYSLCCRDMRCSTACFTSTSTLTSPSGPNRRLPCRNSRECLDGEHCSNGNCESTSNVLLTKAGFLSAAILTGSIFLLILCCCFVRESRYARQRADRQRRRSRRRSNRGRRRSSHHPRSRSGTTELRSTAIENSAFSLEDCHSCEAGLAIPPPEYSSERTESTAIHDLVEELPPSPPPYSTLSFDLPPTYEEALQTDEPRGSLTEKTRISLHHKEKAVSLDTSIPAQQTDGLAAIRSLEVPNQEQDALDLESCTTSIILGSAKEETEIKNQTPASSLLSYYSPTFSLAELRESLKNNCQEEAFEEFTVLNLVVKRWIYNHIICCAT</sequence>